<gene>
    <name evidence="2" type="ORF">TvY486_0041290</name>
</gene>
<organism evidence="2 3">
    <name type="scientific">Trypanosoma vivax (strain Y486)</name>
    <dbReference type="NCBI Taxonomy" id="1055687"/>
    <lineage>
        <taxon>Eukaryota</taxon>
        <taxon>Discoba</taxon>
        <taxon>Euglenozoa</taxon>
        <taxon>Kinetoplastea</taxon>
        <taxon>Metakinetoplastina</taxon>
        <taxon>Trypanosomatida</taxon>
        <taxon>Trypanosomatidae</taxon>
        <taxon>Trypanosoma</taxon>
        <taxon>Duttonella</taxon>
    </lineage>
</organism>
<reference evidence="2 3" key="1">
    <citation type="journal article" date="2012" name="Proc. Natl. Acad. Sci. U.S.A.">
        <title>Antigenic diversity is generated by distinct evolutionary mechanisms in African trypanosome species.</title>
        <authorList>
            <person name="Jackson A.P."/>
            <person name="Berry A."/>
            <person name="Aslett M."/>
            <person name="Allison H.C."/>
            <person name="Burton P."/>
            <person name="Vavrova-Anderson J."/>
            <person name="Brown R."/>
            <person name="Browne H."/>
            <person name="Corton N."/>
            <person name="Hauser H."/>
            <person name="Gamble J."/>
            <person name="Gilderthorp R."/>
            <person name="Marcello L."/>
            <person name="McQuillan J."/>
            <person name="Otto T.D."/>
            <person name="Quail M.A."/>
            <person name="Sanders M.J."/>
            <person name="van Tonder A."/>
            <person name="Ginger M.L."/>
            <person name="Field M.C."/>
            <person name="Barry J.D."/>
            <person name="Hertz-Fowler C."/>
            <person name="Berriman M."/>
        </authorList>
    </citation>
    <scope>NUCLEOTIDE SEQUENCE</scope>
    <source>
        <strain evidence="2 3">Y486</strain>
    </source>
</reference>
<dbReference type="EMBL" id="CAEX01007253">
    <property type="protein sequence ID" value="CCD21220.1"/>
    <property type="molecule type" value="Genomic_DNA"/>
</dbReference>
<dbReference type="Proteomes" id="UP000009027">
    <property type="component" value="Unassembled WGS sequence"/>
</dbReference>
<proteinExistence type="predicted"/>
<dbReference type="InterPro" id="IPR000477">
    <property type="entry name" value="RT_dom"/>
</dbReference>
<dbReference type="PANTHER" id="PTHR19446">
    <property type="entry name" value="REVERSE TRANSCRIPTASES"/>
    <property type="match status" value="1"/>
</dbReference>
<protein>
    <submittedName>
        <fullName evidence="2">Reverse transcriptase (RNA-dependent DNA polymerase)</fullName>
    </submittedName>
</protein>
<dbReference type="CDD" id="cd01650">
    <property type="entry name" value="RT_nLTR_like"/>
    <property type="match status" value="1"/>
</dbReference>
<name>F9WUH1_TRYVY</name>
<keyword evidence="3" id="KW-1185">Reference proteome</keyword>
<dbReference type="VEuPathDB" id="TriTrypDB:TvY486_0041290"/>
<evidence type="ECO:0000313" key="2">
    <source>
        <dbReference type="EMBL" id="CCD21220.1"/>
    </source>
</evidence>
<accession>F9WUH1</accession>
<keyword evidence="2" id="KW-0695">RNA-directed DNA polymerase</keyword>
<sequence length="567" mass="62745">MRRSATGADALKEAVARGTWMAAKRTIPKGKGVAPPLWTPELTKLNKMVQECKNERKRDALIHWRRKVLADKALGRWKEDVPKLLFTDSASWNLTKSMRAPRPLTSPVLVVDGHPLTKRQQAEALAKMYMARPTKAPHAPDMKIPSTRHSTFQHIIEAELGAALRELSSGTAPGDDEIHCEDLKQLGRVSRRCISRLFNCSLRTGQVPAKWRQGIIVPLLKPNKPASSMATFRPVTLTSTLCKLTERIVARRVRDCIEDKLQPQQAGFKPARSTLDTLMQVTSAVRRRKDGKKTAASSIDYACAFNSVDHGCIVKELLSFCVEKHLVERIAGFLQGRTAKVRLSSTLSEDIGLTRGVPQVSVLGPPPFIVAVDSKSKRLNCIPGLQHGFFADDLTTVCTSADLSGIQQGLDCITNLSGECCMEVPVAKTEYTLFGARETNLLSPKVGETVLKEERTPKPLGLTMLPHKGLSKHALSMKAAANMRLMQLRAVASPEWGPEVEKLRAFYLALVKAKMCYGIVSWWFDASLLDRERLHLSILSAWGLRQHSIRTAPLTARKAARCYGTTP</sequence>
<evidence type="ECO:0000313" key="3">
    <source>
        <dbReference type="Proteomes" id="UP000009027"/>
    </source>
</evidence>
<keyword evidence="2" id="KW-0548">Nucleotidyltransferase</keyword>
<dbReference type="Pfam" id="PF00078">
    <property type="entry name" value="RVT_1"/>
    <property type="match status" value="1"/>
</dbReference>
<dbReference type="PROSITE" id="PS50878">
    <property type="entry name" value="RT_POL"/>
    <property type="match status" value="1"/>
</dbReference>
<dbReference type="AlphaFoldDB" id="F9WUH1"/>
<feature type="domain" description="Reverse transcriptase" evidence="1">
    <location>
        <begin position="200"/>
        <end position="464"/>
    </location>
</feature>
<dbReference type="GO" id="GO:0003964">
    <property type="term" value="F:RNA-directed DNA polymerase activity"/>
    <property type="evidence" value="ECO:0007669"/>
    <property type="project" value="UniProtKB-KW"/>
</dbReference>
<keyword evidence="2" id="KW-0808">Transferase</keyword>
<evidence type="ECO:0000259" key="1">
    <source>
        <dbReference type="PROSITE" id="PS50878"/>
    </source>
</evidence>